<accession>A0A2A4TAN0</accession>
<evidence type="ECO:0000313" key="7">
    <source>
        <dbReference type="Proteomes" id="UP000218113"/>
    </source>
</evidence>
<reference evidence="7" key="1">
    <citation type="submission" date="2017-08" db="EMBL/GenBank/DDBJ databases">
        <title>A dynamic microbial community with high functional redundancy inhabits the cold, oxic subseafloor aquifer.</title>
        <authorList>
            <person name="Tully B.J."/>
            <person name="Wheat C.G."/>
            <person name="Glazer B.T."/>
            <person name="Huber J.A."/>
        </authorList>
    </citation>
    <scope>NUCLEOTIDE SEQUENCE [LARGE SCALE GENOMIC DNA]</scope>
</reference>
<dbReference type="GO" id="GO:0005886">
    <property type="term" value="C:plasma membrane"/>
    <property type="evidence" value="ECO:0007669"/>
    <property type="project" value="TreeGrafter"/>
</dbReference>
<dbReference type="InterPro" id="IPR015854">
    <property type="entry name" value="ABC_transpr_LolD-like"/>
</dbReference>
<protein>
    <submittedName>
        <fullName evidence="6">ABC transporter ATP-binding protein</fullName>
    </submittedName>
</protein>
<evidence type="ECO:0000256" key="4">
    <source>
        <dbReference type="ARBA" id="ARBA00022840"/>
    </source>
</evidence>
<dbReference type="Proteomes" id="UP000218113">
    <property type="component" value="Unassembled WGS sequence"/>
</dbReference>
<dbReference type="GO" id="GO:0098796">
    <property type="term" value="C:membrane protein complex"/>
    <property type="evidence" value="ECO:0007669"/>
    <property type="project" value="UniProtKB-ARBA"/>
</dbReference>
<dbReference type="AlphaFoldDB" id="A0A2A4TAN0"/>
<gene>
    <name evidence="6" type="ORF">COB67_01160</name>
</gene>
<dbReference type="GO" id="GO:0005524">
    <property type="term" value="F:ATP binding"/>
    <property type="evidence" value="ECO:0007669"/>
    <property type="project" value="UniProtKB-KW"/>
</dbReference>
<dbReference type="PROSITE" id="PS50893">
    <property type="entry name" value="ABC_TRANSPORTER_2"/>
    <property type="match status" value="1"/>
</dbReference>
<dbReference type="Pfam" id="PF00005">
    <property type="entry name" value="ABC_tran"/>
    <property type="match status" value="1"/>
</dbReference>
<keyword evidence="3" id="KW-0547">Nucleotide-binding</keyword>
<dbReference type="EMBL" id="NVSR01000003">
    <property type="protein sequence ID" value="PCI30588.1"/>
    <property type="molecule type" value="Genomic_DNA"/>
</dbReference>
<dbReference type="PANTHER" id="PTHR24220">
    <property type="entry name" value="IMPORT ATP-BINDING PROTEIN"/>
    <property type="match status" value="1"/>
</dbReference>
<dbReference type="PANTHER" id="PTHR24220:SF689">
    <property type="entry name" value="LIPOPROTEIN-RELEASING SYSTEM ATP-BINDING PROTEIN LOLD"/>
    <property type="match status" value="1"/>
</dbReference>
<dbReference type="FunFam" id="3.40.50.300:FF:000032">
    <property type="entry name" value="Export ABC transporter ATP-binding protein"/>
    <property type="match status" value="1"/>
</dbReference>
<name>A0A2A4TAN0_9DELT</name>
<sequence length="225" mass="24997">MILKLNKIHKQYPSADNTEAVKVLENLNLEIHQKETVAIIGQSGCGKSTLLSLIAGLDSPTTGEVILDGQSLQTMNEETLAKYRSKQIGIVFQRFHLMPHLTALENVSLPLELSRQRNSQQQAAQTLETMGLGHRKNHFPHQLSGGECQRVAIARALVIKPALLLADEPTGNLDEKTGEKLSDILFDMVESISMTLLLVTHNHSLAHRCQRKLQLRDGSLHETMD</sequence>
<keyword evidence="2" id="KW-0813">Transport</keyword>
<evidence type="ECO:0000256" key="3">
    <source>
        <dbReference type="ARBA" id="ARBA00022741"/>
    </source>
</evidence>
<dbReference type="InterPro" id="IPR017911">
    <property type="entry name" value="MacB-like_ATP-bd"/>
</dbReference>
<evidence type="ECO:0000259" key="5">
    <source>
        <dbReference type="PROSITE" id="PS50893"/>
    </source>
</evidence>
<dbReference type="GO" id="GO:0022857">
    <property type="term" value="F:transmembrane transporter activity"/>
    <property type="evidence" value="ECO:0007669"/>
    <property type="project" value="TreeGrafter"/>
</dbReference>
<comment type="caution">
    <text evidence="6">The sequence shown here is derived from an EMBL/GenBank/DDBJ whole genome shotgun (WGS) entry which is preliminary data.</text>
</comment>
<keyword evidence="4 6" id="KW-0067">ATP-binding</keyword>
<proteinExistence type="inferred from homology"/>
<dbReference type="PROSITE" id="PS00211">
    <property type="entry name" value="ABC_TRANSPORTER_1"/>
    <property type="match status" value="1"/>
</dbReference>
<dbReference type="SUPFAM" id="SSF52540">
    <property type="entry name" value="P-loop containing nucleoside triphosphate hydrolases"/>
    <property type="match status" value="1"/>
</dbReference>
<evidence type="ECO:0000313" key="6">
    <source>
        <dbReference type="EMBL" id="PCI30588.1"/>
    </source>
</evidence>
<dbReference type="Gene3D" id="3.40.50.300">
    <property type="entry name" value="P-loop containing nucleotide triphosphate hydrolases"/>
    <property type="match status" value="1"/>
</dbReference>
<organism evidence="6 7">
    <name type="scientific">SAR324 cluster bacterium</name>
    <dbReference type="NCBI Taxonomy" id="2024889"/>
    <lineage>
        <taxon>Bacteria</taxon>
        <taxon>Deltaproteobacteria</taxon>
        <taxon>SAR324 cluster</taxon>
    </lineage>
</organism>
<comment type="similarity">
    <text evidence="1">Belongs to the ABC transporter superfamily.</text>
</comment>
<dbReference type="InterPro" id="IPR027417">
    <property type="entry name" value="P-loop_NTPase"/>
</dbReference>
<dbReference type="InterPro" id="IPR003439">
    <property type="entry name" value="ABC_transporter-like_ATP-bd"/>
</dbReference>
<feature type="domain" description="ABC transporter" evidence="5">
    <location>
        <begin position="3"/>
        <end position="224"/>
    </location>
</feature>
<dbReference type="InterPro" id="IPR017871">
    <property type="entry name" value="ABC_transporter-like_CS"/>
</dbReference>
<dbReference type="InterPro" id="IPR003593">
    <property type="entry name" value="AAA+_ATPase"/>
</dbReference>
<evidence type="ECO:0000256" key="1">
    <source>
        <dbReference type="ARBA" id="ARBA00005417"/>
    </source>
</evidence>
<evidence type="ECO:0000256" key="2">
    <source>
        <dbReference type="ARBA" id="ARBA00022448"/>
    </source>
</evidence>
<dbReference type="SMART" id="SM00382">
    <property type="entry name" value="AAA"/>
    <property type="match status" value="1"/>
</dbReference>
<dbReference type="CDD" id="cd03255">
    <property type="entry name" value="ABC_MJ0796_LolCDE_FtsE"/>
    <property type="match status" value="1"/>
</dbReference>
<dbReference type="GO" id="GO:0016887">
    <property type="term" value="F:ATP hydrolysis activity"/>
    <property type="evidence" value="ECO:0007669"/>
    <property type="project" value="InterPro"/>
</dbReference>